<comment type="caution">
    <text evidence="2">The sequence shown here is derived from an EMBL/GenBank/DDBJ whole genome shotgun (WGS) entry which is preliminary data.</text>
</comment>
<feature type="transmembrane region" description="Helical" evidence="1">
    <location>
        <begin position="235"/>
        <end position="255"/>
    </location>
</feature>
<keyword evidence="1" id="KW-0472">Membrane</keyword>
<proteinExistence type="predicted"/>
<gene>
    <name evidence="2" type="ORF">DFQ03_3295</name>
</gene>
<evidence type="ECO:0000313" key="2">
    <source>
        <dbReference type="EMBL" id="TDS12837.1"/>
    </source>
</evidence>
<feature type="transmembrane region" description="Helical" evidence="1">
    <location>
        <begin position="312"/>
        <end position="333"/>
    </location>
</feature>
<evidence type="ECO:0000313" key="3">
    <source>
        <dbReference type="Proteomes" id="UP000295274"/>
    </source>
</evidence>
<dbReference type="AlphaFoldDB" id="A0A4R7CY19"/>
<keyword evidence="3" id="KW-1185">Reference proteome</keyword>
<dbReference type="InterPro" id="IPR036927">
    <property type="entry name" value="Cyt_c_oxase-like_su1_sf"/>
</dbReference>
<dbReference type="PROSITE" id="PS51257">
    <property type="entry name" value="PROKAR_LIPOPROTEIN"/>
    <property type="match status" value="1"/>
</dbReference>
<organism evidence="2 3">
    <name type="scientific">Maribacter caenipelagi</name>
    <dbReference type="NCBI Taxonomy" id="1447781"/>
    <lineage>
        <taxon>Bacteria</taxon>
        <taxon>Pseudomonadati</taxon>
        <taxon>Bacteroidota</taxon>
        <taxon>Flavobacteriia</taxon>
        <taxon>Flavobacteriales</taxon>
        <taxon>Flavobacteriaceae</taxon>
        <taxon>Maribacter</taxon>
    </lineage>
</organism>
<keyword evidence="1" id="KW-1133">Transmembrane helix</keyword>
<accession>A0A4R7CY19</accession>
<feature type="transmembrane region" description="Helical" evidence="1">
    <location>
        <begin position="12"/>
        <end position="31"/>
    </location>
</feature>
<keyword evidence="1" id="KW-0812">Transmembrane</keyword>
<dbReference type="SUPFAM" id="SSF81442">
    <property type="entry name" value="Cytochrome c oxidase subunit I-like"/>
    <property type="match status" value="1"/>
</dbReference>
<dbReference type="EMBL" id="SNZW01000017">
    <property type="protein sequence ID" value="TDS12837.1"/>
    <property type="molecule type" value="Genomic_DNA"/>
</dbReference>
<dbReference type="Proteomes" id="UP000295274">
    <property type="component" value="Unassembled WGS sequence"/>
</dbReference>
<name>A0A4R7CY19_9FLAO</name>
<dbReference type="OrthoDB" id="2827525at2"/>
<feature type="transmembrane region" description="Helical" evidence="1">
    <location>
        <begin position="141"/>
        <end position="158"/>
    </location>
</feature>
<reference evidence="2 3" key="1">
    <citation type="submission" date="2019-03" db="EMBL/GenBank/DDBJ databases">
        <title>Genomic Encyclopedia of Type Strains, Phase III (KMG-III): the genomes of soil and plant-associated and newly described type strains.</title>
        <authorList>
            <person name="Whitman W."/>
        </authorList>
    </citation>
    <scope>NUCLEOTIDE SEQUENCE [LARGE SCALE GENOMIC DNA]</scope>
    <source>
        <strain evidence="2 3">CECT 8455</strain>
    </source>
</reference>
<feature type="transmembrane region" description="Helical" evidence="1">
    <location>
        <begin position="170"/>
        <end position="195"/>
    </location>
</feature>
<feature type="transmembrane region" description="Helical" evidence="1">
    <location>
        <begin position="373"/>
        <end position="398"/>
    </location>
</feature>
<feature type="transmembrane region" description="Helical" evidence="1">
    <location>
        <begin position="101"/>
        <end position="121"/>
    </location>
</feature>
<feature type="transmembrane region" description="Helical" evidence="1">
    <location>
        <begin position="276"/>
        <end position="300"/>
    </location>
</feature>
<feature type="transmembrane region" description="Helical" evidence="1">
    <location>
        <begin position="345"/>
        <end position="367"/>
    </location>
</feature>
<evidence type="ECO:0000256" key="1">
    <source>
        <dbReference type="SAM" id="Phobius"/>
    </source>
</evidence>
<feature type="transmembrane region" description="Helical" evidence="1">
    <location>
        <begin position="78"/>
        <end position="95"/>
    </location>
</feature>
<dbReference type="RefSeq" id="WP_133674256.1">
    <property type="nucleotide sequence ID" value="NZ_SNZW01000017.1"/>
</dbReference>
<protein>
    <submittedName>
        <fullName evidence="2">Uncharacterized protein</fullName>
    </submittedName>
</protein>
<sequence>MPNLKKHAQLALLYFIIAALLGCVLRFFRVFNIPITYKYIVHAHSHIALLGWVYLALTTLLYKLYLSKAEIGQNYKRIFWFTQFTLVGMLLTFPFQGYALFSIIFSTLFLFASYWFSWFFYKNLPSKFKSTASAKCAKAALFYLLISSIGPWTLGGIMNTLGAESVWYRIAIYFYLHFLYNGWMIMTLVAVYLFILEEHRIAITSKAFKKFYQMLNLGIGLSFFLSTLFAKPSIFLYILGGLGAAFQLCAFYILLKASGSKSVMIAPLFSKFQNKTIQLTVVLLGIKMVMQFLSAIPYFAQLAVTYLDMTIGYLHLTFLGVVTLCLFVFLDFFELLRIKKSFFHLYLVGFALTEILIFYKGITAWAATTLFSAYYPSLAVTSLLILMALIGLLTVNYFRVSLSSKKKLSKN</sequence>
<feature type="transmembrane region" description="Helical" evidence="1">
    <location>
        <begin position="211"/>
        <end position="229"/>
    </location>
</feature>
<feature type="transmembrane region" description="Helical" evidence="1">
    <location>
        <begin position="43"/>
        <end position="66"/>
    </location>
</feature>